<protein>
    <submittedName>
        <fullName evidence="2">Polysaccharide pyruvyl transferase family protein</fullName>
    </submittedName>
</protein>
<dbReference type="InterPro" id="IPR007345">
    <property type="entry name" value="Polysacch_pyruvyl_Trfase"/>
</dbReference>
<dbReference type="OrthoDB" id="9799278at2"/>
<keyword evidence="3" id="KW-1185">Reference proteome</keyword>
<evidence type="ECO:0000259" key="1">
    <source>
        <dbReference type="Pfam" id="PF04230"/>
    </source>
</evidence>
<dbReference type="EMBL" id="QNUX01000012">
    <property type="protein sequence ID" value="RBN49505.1"/>
    <property type="molecule type" value="Genomic_DNA"/>
</dbReference>
<accession>A0A366AXA5</accession>
<proteinExistence type="predicted"/>
<sequence>MTQKKIAVLTQPLGANYGGSLQNFALTHYLSVIGYNVKTVNRVNQNPHSKFKILLSGWKKLILKKILNKNVLTFSEQKKIFYSHNTFLLNNINLTEEIDNTYSLKQHFEEEKYDIVIVGSDQTWRPKYSPNIFNYFLDFLQGNNSIKKIVYATSFGTAEWEFTPEETKKCNDLSLEFDSVSVREKSGIDLCQQHLGLAPEWVLDPTMLLTKEDYLKVANKKKIPNRSGLFSYILDETVNIKRIIENAKTILNVDSFINQPISRSENPHGSTFEELVYPSVEGWIKAFDQADFIVTNSFHGTVFCIIFNKPFLTIVNKQRGASRFYSLLSEFKLEDRLVDEEDTHIESIVKSAVDFTFANQRWDELKQQSTAFLHQSLTK</sequence>
<dbReference type="AlphaFoldDB" id="A0A366AXA5"/>
<dbReference type="Proteomes" id="UP000253676">
    <property type="component" value="Unassembled WGS sequence"/>
</dbReference>
<name>A0A366AXA5_9FLAO</name>
<evidence type="ECO:0000313" key="3">
    <source>
        <dbReference type="Proteomes" id="UP000253676"/>
    </source>
</evidence>
<dbReference type="RefSeq" id="WP_113636655.1">
    <property type="nucleotide sequence ID" value="NZ_QNUX01000012.1"/>
</dbReference>
<dbReference type="Pfam" id="PF04230">
    <property type="entry name" value="PS_pyruv_trans"/>
    <property type="match status" value="1"/>
</dbReference>
<dbReference type="GO" id="GO:0016740">
    <property type="term" value="F:transferase activity"/>
    <property type="evidence" value="ECO:0007669"/>
    <property type="project" value="UniProtKB-KW"/>
</dbReference>
<keyword evidence="2" id="KW-0808">Transferase</keyword>
<comment type="caution">
    <text evidence="2">The sequence shown here is derived from an EMBL/GenBank/DDBJ whole genome shotgun (WGS) entry which is preliminary data.</text>
</comment>
<evidence type="ECO:0000313" key="2">
    <source>
        <dbReference type="EMBL" id="RBN49505.1"/>
    </source>
</evidence>
<organism evidence="2 3">
    <name type="scientific">Flavobacterium psychrolimnae</name>
    <dbReference type="NCBI Taxonomy" id="249351"/>
    <lineage>
        <taxon>Bacteria</taxon>
        <taxon>Pseudomonadati</taxon>
        <taxon>Bacteroidota</taxon>
        <taxon>Flavobacteriia</taxon>
        <taxon>Flavobacteriales</taxon>
        <taxon>Flavobacteriaceae</taxon>
        <taxon>Flavobacterium</taxon>
    </lineage>
</organism>
<gene>
    <name evidence="2" type="ORF">DR980_12495</name>
</gene>
<feature type="domain" description="Polysaccharide pyruvyl transferase" evidence="1">
    <location>
        <begin position="16"/>
        <end position="316"/>
    </location>
</feature>
<reference evidence="2 3" key="1">
    <citation type="submission" date="2018-07" db="EMBL/GenBank/DDBJ databases">
        <title>Complete genome sequence of Flavobacterium psychrolimnae LMG 22018.</title>
        <authorList>
            <person name="Kim D.-U."/>
        </authorList>
    </citation>
    <scope>NUCLEOTIDE SEQUENCE [LARGE SCALE GENOMIC DNA]</scope>
    <source>
        <strain evidence="2 3">LMG 22018</strain>
    </source>
</reference>